<dbReference type="EMBL" id="JAUSVL010000001">
    <property type="protein sequence ID" value="MDQ0290056.1"/>
    <property type="molecule type" value="Genomic_DNA"/>
</dbReference>
<keyword evidence="1" id="KW-0472">Membrane</keyword>
<proteinExistence type="predicted"/>
<evidence type="ECO:0000256" key="1">
    <source>
        <dbReference type="SAM" id="Phobius"/>
    </source>
</evidence>
<evidence type="ECO:0000313" key="3">
    <source>
        <dbReference type="Proteomes" id="UP001238163"/>
    </source>
</evidence>
<feature type="transmembrane region" description="Helical" evidence="1">
    <location>
        <begin position="16"/>
        <end position="35"/>
    </location>
</feature>
<dbReference type="RefSeq" id="WP_307261480.1">
    <property type="nucleotide sequence ID" value="NZ_JAUSVL010000001.1"/>
</dbReference>
<sequence>MCGFILAYIDPGVGSMILQGALAGLFALAFFYSRIKNWVLGLFRKPQDHKDD</sequence>
<reference evidence="2" key="1">
    <citation type="submission" date="2023-07" db="EMBL/GenBank/DDBJ databases">
        <title>Genomic Encyclopedia of Type Strains, Phase IV (KMG-IV): sequencing the most valuable type-strain genomes for metagenomic binning, comparative biology and taxonomic classification.</title>
        <authorList>
            <person name="Goeker M."/>
        </authorList>
    </citation>
    <scope>NUCLEOTIDE SEQUENCE</scope>
    <source>
        <strain evidence="2">DSM 24202</strain>
    </source>
</reference>
<comment type="caution">
    <text evidence="2">The sequence shown here is derived from an EMBL/GenBank/DDBJ whole genome shotgun (WGS) entry which is preliminary data.</text>
</comment>
<gene>
    <name evidence="2" type="ORF">J3R75_002163</name>
</gene>
<organism evidence="2 3">
    <name type="scientific">Oligosphaera ethanolica</name>
    <dbReference type="NCBI Taxonomy" id="760260"/>
    <lineage>
        <taxon>Bacteria</taxon>
        <taxon>Pseudomonadati</taxon>
        <taxon>Lentisphaerota</taxon>
        <taxon>Oligosphaeria</taxon>
        <taxon>Oligosphaerales</taxon>
        <taxon>Oligosphaeraceae</taxon>
        <taxon>Oligosphaera</taxon>
    </lineage>
</organism>
<keyword evidence="3" id="KW-1185">Reference proteome</keyword>
<dbReference type="Proteomes" id="UP001238163">
    <property type="component" value="Unassembled WGS sequence"/>
</dbReference>
<keyword evidence="1" id="KW-1133">Transmembrane helix</keyword>
<dbReference type="AlphaFoldDB" id="A0AAE3VGM8"/>
<accession>A0AAE3VGM8</accession>
<evidence type="ECO:0000313" key="2">
    <source>
        <dbReference type="EMBL" id="MDQ0290056.1"/>
    </source>
</evidence>
<protein>
    <submittedName>
        <fullName evidence="2">Uncharacterized protein</fullName>
    </submittedName>
</protein>
<name>A0AAE3VGM8_9BACT</name>
<keyword evidence="1" id="KW-0812">Transmembrane</keyword>